<dbReference type="RefSeq" id="WP_160601476.1">
    <property type="nucleotide sequence ID" value="NZ_WTYU01000002.1"/>
</dbReference>
<evidence type="ECO:0000313" key="2">
    <source>
        <dbReference type="EMBL" id="MXP14868.1"/>
    </source>
</evidence>
<reference evidence="2 3" key="1">
    <citation type="submission" date="2019-12" db="EMBL/GenBank/DDBJ databases">
        <title>Genomic-based taxomic classification of the family Erythrobacteraceae.</title>
        <authorList>
            <person name="Xu L."/>
        </authorList>
    </citation>
    <scope>NUCLEOTIDE SEQUENCE [LARGE SCALE GENOMIC DNA]</scope>
    <source>
        <strain evidence="2 3">KCTC 52259</strain>
    </source>
</reference>
<keyword evidence="1" id="KW-0472">Membrane</keyword>
<protein>
    <submittedName>
        <fullName evidence="2">Uncharacterized protein</fullName>
    </submittedName>
</protein>
<feature type="transmembrane region" description="Helical" evidence="1">
    <location>
        <begin position="40"/>
        <end position="57"/>
    </location>
</feature>
<sequence length="164" mass="18620">MSKIFRGYWFYWLLVPCLLAAWQLSLTPEALADPLTLERVYLIDCALLLPILYFLYLRSRATLKAAVFRSLALGAAALSYAAWLMPEGTGQVLPSLSLLRWTALPLIIAIELVAFVALMRYLYGSEPKEEELVNQGIPPLVVKLLLMEARFWKRVFRLITGKSD</sequence>
<name>A0A6L7GIY9_9SPHN</name>
<feature type="transmembrane region" description="Helical" evidence="1">
    <location>
        <begin position="103"/>
        <end position="123"/>
    </location>
</feature>
<keyword evidence="1" id="KW-1133">Transmembrane helix</keyword>
<gene>
    <name evidence="2" type="ORF">GRI44_08935</name>
</gene>
<feature type="transmembrane region" description="Helical" evidence="1">
    <location>
        <begin position="7"/>
        <end position="25"/>
    </location>
</feature>
<dbReference type="EMBL" id="WTYU01000002">
    <property type="protein sequence ID" value="MXP14868.1"/>
    <property type="molecule type" value="Genomic_DNA"/>
</dbReference>
<dbReference type="AlphaFoldDB" id="A0A6L7GIY9"/>
<accession>A0A6L7GIY9</accession>
<organism evidence="2 3">
    <name type="scientific">Allopontixanthobacter confluentis</name>
    <dbReference type="NCBI Taxonomy" id="1849021"/>
    <lineage>
        <taxon>Bacteria</taxon>
        <taxon>Pseudomonadati</taxon>
        <taxon>Pseudomonadota</taxon>
        <taxon>Alphaproteobacteria</taxon>
        <taxon>Sphingomonadales</taxon>
        <taxon>Erythrobacteraceae</taxon>
        <taxon>Allopontixanthobacter</taxon>
    </lineage>
</organism>
<dbReference type="Proteomes" id="UP000473531">
    <property type="component" value="Unassembled WGS sequence"/>
</dbReference>
<keyword evidence="1" id="KW-0812">Transmembrane</keyword>
<comment type="caution">
    <text evidence="2">The sequence shown here is derived from an EMBL/GenBank/DDBJ whole genome shotgun (WGS) entry which is preliminary data.</text>
</comment>
<dbReference type="OrthoDB" id="7432510at2"/>
<evidence type="ECO:0000313" key="3">
    <source>
        <dbReference type="Proteomes" id="UP000473531"/>
    </source>
</evidence>
<proteinExistence type="predicted"/>
<keyword evidence="3" id="KW-1185">Reference proteome</keyword>
<evidence type="ECO:0000256" key="1">
    <source>
        <dbReference type="SAM" id="Phobius"/>
    </source>
</evidence>
<feature type="transmembrane region" description="Helical" evidence="1">
    <location>
        <begin position="66"/>
        <end position="83"/>
    </location>
</feature>